<comment type="caution">
    <text evidence="1">The sequence shown here is derived from an EMBL/GenBank/DDBJ whole genome shotgun (WGS) entry which is preliminary data.</text>
</comment>
<sequence>MNPERTCSAQHRKEQLAFTRAHDFSYRVLRDNVHVKIHRLLTDEEKPVWVRDIRMYVDYMTNGLTPRAAHYKHHRRKVGEGYALERLHLILTRLWLGASGGIRADFEPFGSLSVVKPKERKKRPVSIAPVFKPLERRIEMRPGTDKMRQFVQTCFENGIHTQIFFEQTKFYREQWRRNVLMLVDYLWTDMTYKEVGVRHGMKFRKSKQGTQAIESRLKRSLLRMAERLGSDGLDVAKGLSFAKERSNRTKDRISKVKGGVRLKVMPLARSGATRKEIAEKTGLSPSQVTTVLYAERAKGNLPKSRANLNWEAAQNLRLATTDTSIDEKEKWLCQLSERGLRDSTLTVNFREFCRSGNLPYFIPKEKVESLLEVLKNLGFANRTVVRGGFRKIYFLRADMERAKGIHGAHQIWWVIGKKPRQLAKIAADDQTRFADHRSKNYLY</sequence>
<reference evidence="1 2" key="1">
    <citation type="journal article" date="2016" name="Nat. Commun.">
        <title>Thousands of microbial genomes shed light on interconnected biogeochemical processes in an aquifer system.</title>
        <authorList>
            <person name="Anantharaman K."/>
            <person name="Brown C.T."/>
            <person name="Hug L.A."/>
            <person name="Sharon I."/>
            <person name="Castelle C.J."/>
            <person name="Probst A.J."/>
            <person name="Thomas B.C."/>
            <person name="Singh A."/>
            <person name="Wilkins M.J."/>
            <person name="Karaoz U."/>
            <person name="Brodie E.L."/>
            <person name="Williams K.H."/>
            <person name="Hubbard S.S."/>
            <person name="Banfield J.F."/>
        </authorList>
    </citation>
    <scope>NUCLEOTIDE SEQUENCE [LARGE SCALE GENOMIC DNA]</scope>
</reference>
<dbReference type="Proteomes" id="UP000178492">
    <property type="component" value="Unassembled WGS sequence"/>
</dbReference>
<name>A0A1F5GK03_9BACT</name>
<proteinExistence type="predicted"/>
<protein>
    <submittedName>
        <fullName evidence="1">Uncharacterized protein</fullName>
    </submittedName>
</protein>
<evidence type="ECO:0000313" key="1">
    <source>
        <dbReference type="EMBL" id="OGD92201.1"/>
    </source>
</evidence>
<dbReference type="AlphaFoldDB" id="A0A1F5GK03"/>
<organism evidence="1 2">
    <name type="scientific">Candidatus Curtissbacteria bacterium RIFCSPHIGHO2_02_FULL_40_17</name>
    <dbReference type="NCBI Taxonomy" id="1797715"/>
    <lineage>
        <taxon>Bacteria</taxon>
        <taxon>Candidatus Curtissiibacteriota</taxon>
    </lineage>
</organism>
<evidence type="ECO:0000313" key="2">
    <source>
        <dbReference type="Proteomes" id="UP000178492"/>
    </source>
</evidence>
<gene>
    <name evidence="1" type="ORF">A3D81_00810</name>
</gene>
<accession>A0A1F5GK03</accession>
<dbReference type="STRING" id="1797715.A3D81_00810"/>
<dbReference type="EMBL" id="MFBE01000001">
    <property type="protein sequence ID" value="OGD92201.1"/>
    <property type="molecule type" value="Genomic_DNA"/>
</dbReference>